<evidence type="ECO:0000256" key="1">
    <source>
        <dbReference type="SAM" id="Coils"/>
    </source>
</evidence>
<dbReference type="RefSeq" id="WP_121301327.1">
    <property type="nucleotide sequence ID" value="NZ_QBEW01000083.1"/>
</dbReference>
<dbReference type="EMBL" id="RCCP01000009">
    <property type="protein sequence ID" value="RLJ81356.1"/>
    <property type="molecule type" value="Genomic_DNA"/>
</dbReference>
<keyword evidence="3" id="KW-1185">Reference proteome</keyword>
<gene>
    <name evidence="2" type="ORF">DFR62_3401</name>
</gene>
<evidence type="ECO:0000313" key="2">
    <source>
        <dbReference type="EMBL" id="RLJ81356.1"/>
    </source>
</evidence>
<evidence type="ECO:0000313" key="3">
    <source>
        <dbReference type="Proteomes" id="UP000280791"/>
    </source>
</evidence>
<comment type="caution">
    <text evidence="2">The sequence shown here is derived from an EMBL/GenBank/DDBJ whole genome shotgun (WGS) entry which is preliminary data.</text>
</comment>
<accession>A0A497YBP8</accession>
<keyword evidence="1" id="KW-0175">Coiled coil</keyword>
<reference evidence="2 3" key="1">
    <citation type="submission" date="2018-10" db="EMBL/GenBank/DDBJ databases">
        <title>Genomic Encyclopedia of Type Strains, Phase IV (KMG-IV): sequencing the most valuable type-strain genomes for metagenomic binning, comparative biology and taxonomic classification.</title>
        <authorList>
            <person name="Goeker M."/>
        </authorList>
    </citation>
    <scope>NUCLEOTIDE SEQUENCE [LARGE SCALE GENOMIC DNA]</scope>
    <source>
        <strain evidence="2 3">DSM 20549</strain>
    </source>
</reference>
<proteinExistence type="predicted"/>
<protein>
    <recommendedName>
        <fullName evidence="4">DUF4440 domain-containing protein</fullName>
    </recommendedName>
</protein>
<organism evidence="2 3">
    <name type="scientific">Planococcus citreus</name>
    <dbReference type="NCBI Taxonomy" id="1373"/>
    <lineage>
        <taxon>Bacteria</taxon>
        <taxon>Bacillati</taxon>
        <taxon>Bacillota</taxon>
        <taxon>Bacilli</taxon>
        <taxon>Bacillales</taxon>
        <taxon>Caryophanaceae</taxon>
        <taxon>Planococcus</taxon>
    </lineage>
</organism>
<dbReference type="AlphaFoldDB" id="A0A497YBP8"/>
<name>A0A497YBP8_9BACL</name>
<dbReference type="OrthoDB" id="2450521at2"/>
<feature type="coiled-coil region" evidence="1">
    <location>
        <begin position="29"/>
        <end position="56"/>
    </location>
</feature>
<sequence>MKQMNGQTILLGALVLVLALVSFNLYFSKQDAEQENQRLTKQVEHLSAKEKQSEALYTETEAFIDATFEGDALQYFTDSYRLEVEDEVKEAETMHGHSRSNTENLEIFNISVRPVEEGFQVYAIYRITLTGVDGELESPGSQHVMYLMSQMNWIEEQGEWKVDAHDLEPLTSGEEFEEAINNG</sequence>
<dbReference type="Proteomes" id="UP000280791">
    <property type="component" value="Unassembled WGS sequence"/>
</dbReference>
<evidence type="ECO:0008006" key="4">
    <source>
        <dbReference type="Google" id="ProtNLM"/>
    </source>
</evidence>